<dbReference type="InterPro" id="IPR036291">
    <property type="entry name" value="NAD(P)-bd_dom_sf"/>
</dbReference>
<dbReference type="Gene3D" id="3.30.460.30">
    <property type="entry name" value="Glutamyl-tRNA reductase, N-terminal domain"/>
    <property type="match status" value="1"/>
</dbReference>
<name>F4G173_METCR</name>
<evidence type="ECO:0000256" key="13">
    <source>
        <dbReference type="RuleBase" id="RU000584"/>
    </source>
</evidence>
<dbReference type="eggNOG" id="arCOG01036">
    <property type="taxonomic scope" value="Archaea"/>
</dbReference>
<dbReference type="SUPFAM" id="SSF69075">
    <property type="entry name" value="Glutamyl tRNA-reductase dimerization domain"/>
    <property type="match status" value="1"/>
</dbReference>
<feature type="domain" description="Quinate/shikimate 5-dehydrogenase/glutamyl-tRNA reductase" evidence="15">
    <location>
        <begin position="169"/>
        <end position="252"/>
    </location>
</feature>
<keyword evidence="5 8" id="KW-0560">Oxidoreductase</keyword>
<dbReference type="InterPro" id="IPR036453">
    <property type="entry name" value="GluRdtase_dimer_dom_sf"/>
</dbReference>
<dbReference type="EMBL" id="CP002656">
    <property type="protein sequence ID" value="AEB95960.1"/>
    <property type="molecule type" value="Genomic_DNA"/>
</dbReference>
<feature type="site" description="Important for activity" evidence="8 12">
    <location>
        <position position="97"/>
    </location>
</feature>
<evidence type="ECO:0000256" key="11">
    <source>
        <dbReference type="PIRSR" id="PIRSR000445-3"/>
    </source>
</evidence>
<dbReference type="UniPathway" id="UPA00251">
    <property type="reaction ID" value="UER00316"/>
</dbReference>
<proteinExistence type="inferred from homology"/>
<dbReference type="PIRSF" id="PIRSF000445">
    <property type="entry name" value="4pyrrol_synth_GluRdtase"/>
    <property type="match status" value="1"/>
</dbReference>
<dbReference type="EC" id="1.2.1.70" evidence="3 8"/>
<organism evidence="17 18">
    <name type="scientific">Metallosphaera cuprina (strain Ar-4)</name>
    <dbReference type="NCBI Taxonomy" id="1006006"/>
    <lineage>
        <taxon>Archaea</taxon>
        <taxon>Thermoproteota</taxon>
        <taxon>Thermoprotei</taxon>
        <taxon>Sulfolobales</taxon>
        <taxon>Sulfolobaceae</taxon>
        <taxon>Metallosphaera</taxon>
    </lineage>
</organism>
<dbReference type="InterPro" id="IPR015896">
    <property type="entry name" value="4pyrrol_synth_GluRdtase_dimer"/>
</dbReference>
<comment type="miscellaneous">
    <text evidence="8">During catalysis, the active site Cys acts as a nucleophile attacking the alpha-carbonyl group of tRNA-bound glutamate with the formation of a thioester intermediate between enzyme and glutamate, and the concomitant release of tRNA(Glu). The thioester intermediate is finally reduced by direct hydride transfer from NADPH, to form the product GSA.</text>
</comment>
<evidence type="ECO:0000313" key="18">
    <source>
        <dbReference type="Proteomes" id="UP000007812"/>
    </source>
</evidence>
<evidence type="ECO:0000256" key="6">
    <source>
        <dbReference type="ARBA" id="ARBA00023244"/>
    </source>
</evidence>
<reference evidence="17 18" key="1">
    <citation type="journal article" date="2011" name="J. Bacteriol.">
        <title>Complete genome sequence of Metallosphaera cuprina, a metal sulfide-oxidizing archaeon from a hot spring.</title>
        <authorList>
            <person name="Liu L.J."/>
            <person name="You X.Y."/>
            <person name="Zheng H."/>
            <person name="Wang S."/>
            <person name="Jiang C.Y."/>
            <person name="Liu S.J."/>
        </authorList>
    </citation>
    <scope>NUCLEOTIDE SEQUENCE [LARGE SCALE GENOMIC DNA]</scope>
    <source>
        <strain evidence="17 18">Ar-4</strain>
    </source>
</reference>
<dbReference type="RefSeq" id="WP_013738458.1">
    <property type="nucleotide sequence ID" value="NC_015435.1"/>
</dbReference>
<evidence type="ECO:0000313" key="17">
    <source>
        <dbReference type="EMBL" id="AEB95960.1"/>
    </source>
</evidence>
<sequence>MDLVSKVINSYAAVVYTYKTIGIEKLASHYLGYNEIKELSKHFKGEMTLLQTCNRIELYLYSEDDNLSKVLDYLNQVHNREISSDATILRGKEAITHLFEVASGIDSLSVGEYEILKQIKDSMKEATKLGLASKHMRCLLERSLKVGRKVRLETGISKGKVGVYSLAVEYAKRLLGDISDKKIAILGAGEIGTKLALILHNEGVKDVTIFNRTNERGRNVAIKYGYSFLPLDFSKLSNYDLVFSAIFYPEKVRAPERSVVIDLGSPSIFEGKNVYTLRDLEAVSQAKLEERRKEIDSAKGIIENGLREFEKDCLDIIYDNFVSSFMSKVEQIRESEVTRALRVLETEDPKTKEVLDAMTRSMIKKIFSPMFENLRRAVESNEVNHINLAVSLFSYGGISEDKAKEVKAEQEHKGFSGRNEVNGR</sequence>
<evidence type="ECO:0000256" key="7">
    <source>
        <dbReference type="ARBA" id="ARBA00047464"/>
    </source>
</evidence>
<feature type="domain" description="Tetrapyrrole biosynthesis glutamyl-tRNA reductase dimerisation" evidence="14">
    <location>
        <begin position="298"/>
        <end position="393"/>
    </location>
</feature>
<dbReference type="CDD" id="cd05213">
    <property type="entry name" value="NAD_bind_Glutamyl_tRNA_reduct"/>
    <property type="match status" value="1"/>
</dbReference>
<dbReference type="GO" id="GO:0050661">
    <property type="term" value="F:NADP binding"/>
    <property type="evidence" value="ECO:0007669"/>
    <property type="project" value="InterPro"/>
</dbReference>
<evidence type="ECO:0000256" key="5">
    <source>
        <dbReference type="ARBA" id="ARBA00023002"/>
    </source>
</evidence>
<dbReference type="Proteomes" id="UP000007812">
    <property type="component" value="Chromosome"/>
</dbReference>
<evidence type="ECO:0000256" key="10">
    <source>
        <dbReference type="PIRSR" id="PIRSR000445-2"/>
    </source>
</evidence>
<dbReference type="SUPFAM" id="SSF69742">
    <property type="entry name" value="Glutamyl tRNA-reductase catalytic, N-terminal domain"/>
    <property type="match status" value="1"/>
</dbReference>
<feature type="binding site" evidence="8 10">
    <location>
        <begin position="52"/>
        <end position="55"/>
    </location>
    <ligand>
        <name>substrate</name>
    </ligand>
</feature>
<feature type="binding site" evidence="8 10">
    <location>
        <position position="118"/>
    </location>
    <ligand>
        <name>substrate</name>
    </ligand>
</feature>
<keyword evidence="18" id="KW-1185">Reference proteome</keyword>
<dbReference type="GeneID" id="10494046"/>
<comment type="catalytic activity">
    <reaction evidence="7 8 13">
        <text>(S)-4-amino-5-oxopentanoate + tRNA(Glu) + NADP(+) = L-glutamyl-tRNA(Glu) + NADPH + H(+)</text>
        <dbReference type="Rhea" id="RHEA:12344"/>
        <dbReference type="Rhea" id="RHEA-COMP:9663"/>
        <dbReference type="Rhea" id="RHEA-COMP:9680"/>
        <dbReference type="ChEBI" id="CHEBI:15378"/>
        <dbReference type="ChEBI" id="CHEBI:57501"/>
        <dbReference type="ChEBI" id="CHEBI:57783"/>
        <dbReference type="ChEBI" id="CHEBI:58349"/>
        <dbReference type="ChEBI" id="CHEBI:78442"/>
        <dbReference type="ChEBI" id="CHEBI:78520"/>
        <dbReference type="EC" id="1.2.1.70"/>
    </reaction>
</comment>
<dbReference type="NCBIfam" id="TIGR01035">
    <property type="entry name" value="hemA"/>
    <property type="match status" value="1"/>
</dbReference>
<dbReference type="InterPro" id="IPR000343">
    <property type="entry name" value="4pyrrol_synth_GluRdtase"/>
</dbReference>
<comment type="domain">
    <text evidence="8">Possesses an unusual extended V-shaped dimeric structure with each monomer consisting of three distinct domains arranged along a curved 'spinal' alpha-helix. The N-terminal catalytic domain specifically recognizes the glutamate moiety of the substrate. The second domain is the NADPH-binding domain, and the third C-terminal domain is responsible for dimerization.</text>
</comment>
<keyword evidence="4 8" id="KW-0521">NADP</keyword>
<evidence type="ECO:0000259" key="16">
    <source>
        <dbReference type="Pfam" id="PF05201"/>
    </source>
</evidence>
<dbReference type="HAMAP" id="MF_00087">
    <property type="entry name" value="Glu_tRNA_reductase"/>
    <property type="match status" value="1"/>
</dbReference>
<evidence type="ECO:0000256" key="2">
    <source>
        <dbReference type="ARBA" id="ARBA00005916"/>
    </source>
</evidence>
<dbReference type="Gene3D" id="3.40.50.720">
    <property type="entry name" value="NAD(P)-binding Rossmann-like Domain"/>
    <property type="match status" value="1"/>
</dbReference>
<dbReference type="InterPro" id="IPR036343">
    <property type="entry name" value="GluRdtase_N_sf"/>
</dbReference>
<comment type="subunit">
    <text evidence="8">Homodimer.</text>
</comment>
<dbReference type="InterPro" id="IPR015895">
    <property type="entry name" value="4pyrrol_synth_GluRdtase_N"/>
</dbReference>
<dbReference type="PROSITE" id="PS00747">
    <property type="entry name" value="GLUTR"/>
    <property type="match status" value="1"/>
</dbReference>
<keyword evidence="6 8" id="KW-0627">Porphyrin biosynthesis</keyword>
<dbReference type="PANTHER" id="PTHR43013">
    <property type="entry name" value="GLUTAMYL-TRNA REDUCTASE"/>
    <property type="match status" value="1"/>
</dbReference>
<feature type="binding site" evidence="8 10">
    <location>
        <begin position="112"/>
        <end position="114"/>
    </location>
    <ligand>
        <name>substrate</name>
    </ligand>
</feature>
<gene>
    <name evidence="8" type="primary">hemA</name>
    <name evidence="17" type="ordered locus">Mcup_1858</name>
</gene>
<dbReference type="SUPFAM" id="SSF51735">
    <property type="entry name" value="NAD(P)-binding Rossmann-fold domains"/>
    <property type="match status" value="1"/>
</dbReference>
<dbReference type="NCBIfam" id="NF000752">
    <property type="entry name" value="PRK00045.4-2"/>
    <property type="match status" value="1"/>
</dbReference>
<comment type="similarity">
    <text evidence="2 8 13">Belongs to the glutamyl-tRNA reductase family.</text>
</comment>
<dbReference type="Pfam" id="PF01488">
    <property type="entry name" value="Shikimate_DH"/>
    <property type="match status" value="1"/>
</dbReference>
<dbReference type="GO" id="GO:0008883">
    <property type="term" value="F:glutamyl-tRNA reductase activity"/>
    <property type="evidence" value="ECO:0007669"/>
    <property type="project" value="UniProtKB-UniRule"/>
</dbReference>
<feature type="domain" description="Glutamyl-tRNA reductase N-terminal" evidence="16">
    <location>
        <begin position="16"/>
        <end position="154"/>
    </location>
</feature>
<accession>F4G173</accession>
<dbReference type="Pfam" id="PF05201">
    <property type="entry name" value="GlutR_N"/>
    <property type="match status" value="1"/>
</dbReference>
<evidence type="ECO:0000256" key="4">
    <source>
        <dbReference type="ARBA" id="ARBA00022857"/>
    </source>
</evidence>
<evidence type="ECO:0000256" key="3">
    <source>
        <dbReference type="ARBA" id="ARBA00012970"/>
    </source>
</evidence>
<evidence type="ECO:0000256" key="9">
    <source>
        <dbReference type="PIRSR" id="PIRSR000445-1"/>
    </source>
</evidence>
<dbReference type="InterPro" id="IPR006151">
    <property type="entry name" value="Shikm_DH/Glu-tRNA_Rdtase"/>
</dbReference>
<dbReference type="OrthoDB" id="4562at2157"/>
<dbReference type="KEGG" id="mcn:Mcup_1858"/>
<evidence type="ECO:0000256" key="8">
    <source>
        <dbReference type="HAMAP-Rule" id="MF_00087"/>
    </source>
</evidence>
<comment type="function">
    <text evidence="8">Catalyzes the NADPH-dependent reduction of glutamyl-tRNA(Glu) to glutamate 1-semialdehyde (GSA).</text>
</comment>
<feature type="active site" description="Nucleophile" evidence="8 9">
    <location>
        <position position="53"/>
    </location>
</feature>
<evidence type="ECO:0000259" key="14">
    <source>
        <dbReference type="Pfam" id="PF00745"/>
    </source>
</evidence>
<comment type="pathway">
    <text evidence="1 8 13">Porphyrin-containing compound metabolism; protoporphyrin-IX biosynthesis; 5-aminolevulinate from L-glutamyl-tRNA(Glu): step 1/2.</text>
</comment>
<dbReference type="InterPro" id="IPR018214">
    <property type="entry name" value="GluRdtase_CS"/>
</dbReference>
<protein>
    <recommendedName>
        <fullName evidence="3 8">Glutamyl-tRNA reductase</fullName>
        <shortName evidence="8">GluTR</shortName>
        <ecNumber evidence="3 8">1.2.1.70</ecNumber>
    </recommendedName>
</protein>
<evidence type="ECO:0000259" key="15">
    <source>
        <dbReference type="Pfam" id="PF01488"/>
    </source>
</evidence>
<evidence type="ECO:0000256" key="12">
    <source>
        <dbReference type="PIRSR" id="PIRSR000445-4"/>
    </source>
</evidence>
<dbReference type="Pfam" id="PF00745">
    <property type="entry name" value="GlutR_dimer"/>
    <property type="match status" value="1"/>
</dbReference>
<dbReference type="PANTHER" id="PTHR43013:SF1">
    <property type="entry name" value="GLUTAMYL-TRNA REDUCTASE"/>
    <property type="match status" value="1"/>
</dbReference>
<feature type="binding site" evidence="8 11">
    <location>
        <begin position="187"/>
        <end position="192"/>
    </location>
    <ligand>
        <name>NADP(+)</name>
        <dbReference type="ChEBI" id="CHEBI:58349"/>
    </ligand>
</feature>
<dbReference type="PATRIC" id="fig|1006006.8.peg.1863"/>
<evidence type="ECO:0000256" key="1">
    <source>
        <dbReference type="ARBA" id="ARBA00005059"/>
    </source>
</evidence>
<dbReference type="GO" id="GO:0019353">
    <property type="term" value="P:protoporphyrinogen IX biosynthetic process from glutamate"/>
    <property type="evidence" value="ECO:0007669"/>
    <property type="project" value="TreeGrafter"/>
</dbReference>
<feature type="binding site" evidence="8 10">
    <location>
        <position position="107"/>
    </location>
    <ligand>
        <name>substrate</name>
    </ligand>
</feature>
<dbReference type="STRING" id="1006006.Mcup_1858"/>
<dbReference type="HOGENOM" id="CLU_035113_0_0_2"/>
<dbReference type="AlphaFoldDB" id="F4G173"/>